<feature type="domain" description="Z-binding" evidence="8">
    <location>
        <begin position="510"/>
        <end position="579"/>
    </location>
</feature>
<keyword evidence="4 5" id="KW-0694">RNA-binding</keyword>
<comment type="subcellular location">
    <subcellularLocation>
        <location evidence="1">Cytoplasm</location>
    </subcellularLocation>
</comment>
<dbReference type="SMART" id="SM00552">
    <property type="entry name" value="ADEAMc"/>
    <property type="match status" value="1"/>
</dbReference>
<dbReference type="InterPro" id="IPR042371">
    <property type="entry name" value="Z_dom"/>
</dbReference>
<feature type="region of interest" description="Disordered" evidence="6">
    <location>
        <begin position="367"/>
        <end position="393"/>
    </location>
</feature>
<feature type="region of interest" description="Disordered" evidence="6">
    <location>
        <begin position="149"/>
        <end position="185"/>
    </location>
</feature>
<dbReference type="Gene3D" id="3.30.160.20">
    <property type="match status" value="1"/>
</dbReference>
<dbReference type="AlphaFoldDB" id="A0A9J7HT45"/>
<dbReference type="Pfam" id="PF00035">
    <property type="entry name" value="dsrm"/>
    <property type="match status" value="1"/>
</dbReference>
<feature type="compositionally biased region" description="Low complexity" evidence="6">
    <location>
        <begin position="380"/>
        <end position="393"/>
    </location>
</feature>
<feature type="region of interest" description="Disordered" evidence="6">
    <location>
        <begin position="299"/>
        <end position="342"/>
    </location>
</feature>
<dbReference type="PANTHER" id="PTHR10910">
    <property type="entry name" value="EUKARYOTE SPECIFIC DSRNA BINDING PROTEIN"/>
    <property type="match status" value="1"/>
</dbReference>
<dbReference type="InterPro" id="IPR036390">
    <property type="entry name" value="WH_DNA-bd_sf"/>
</dbReference>
<dbReference type="GO" id="GO:0005730">
    <property type="term" value="C:nucleolus"/>
    <property type="evidence" value="ECO:0000318"/>
    <property type="project" value="GO_Central"/>
</dbReference>
<evidence type="ECO:0000256" key="1">
    <source>
        <dbReference type="ARBA" id="ARBA00004496"/>
    </source>
</evidence>
<dbReference type="GO" id="GO:0006396">
    <property type="term" value="P:RNA processing"/>
    <property type="evidence" value="ECO:0000318"/>
    <property type="project" value="GO_Central"/>
</dbReference>
<dbReference type="PROSITE" id="PS50137">
    <property type="entry name" value="DS_RBD"/>
    <property type="match status" value="1"/>
</dbReference>
<sequence>MAELQGRVLDLFAAQATRPRRTTEVAGNLGITKKEASTALYALQRQGAVERVQQSPPTWRLLPMGPPQQQPPPPPQQRYPIQQQAGNYGGYPPPASAGYQPRPQRNKVPRGGKGKVVRHQGPCGPVAPHPAMPNGGYFFRPSYAQATGNGPALWMNGQNGRDEPMEEDEQFSSSDSLDEEQGPENGYTQERWDAIISFLVQFQEPKDPTEIANHLGLASRKQVNPTLYAMQKRGLLVKVSETPPRWGLVPGVTAIPNHLNHPGPNRMQEREPEYEYYDARSDFQNGDRIDSVRYEQPMYYPNEQRMSPGVKNERQTPSPKYQNGPIPGPSAPPPSVAPNWQVKSEPMDIDHNQNLASMPQQVQEGVNVQGANGMPPSPPAVSQAANPAPSSSQFAAGSLEDRLLAALSRADSPINSNDLAKMVGFRTKKEINPTLFAMQRKGLVKKVNDVPPLWQVVEAARLTNLPPSPVSMEAGDTPLETSAATNGSRSSPSSFTVDTALQMLGAPAQPSVQPAERDLALETLIELAKRENQKTTSLDLAKALGFQTKKDINPTLYALQNKGFVAKINDCPPCWTILAAGKAHMSQRSIMENTASGAPAPNFQDGRSMNGTGQFAVPPSPTGIIQQNSAFQANPNQPGQGGDAATTPVERQAAPVLNNETFAALNKNPISALMEYAQSRHVKASIEVIAETGPPHNPRFTMAAVVGGRQFPAVIAKAKKDGKREAADVALRTLISEGHLQLPQKPPTPKNNGSSQPAPTEPTHFDRIASVSHQVFNNIVLNLQESISGRKVLAAMVMLRGDEDQGTVISIGTGNRCITGEHLSLEGQTVNDSHAEIIARRGLLRYLYQQLLTYYDDPENSIFQECDEDSKQHFKLKPDVTFHLYISTAPCGDGALFSLHDTEQVSEVEEPLEMSDNIQHTPIFSDPGKQGLLRTKMEQGEGTIPIDPDTPIQTWDGVLRGERLRTMSCSDKIARWNVVGLQGALLSHFLEPVYLSSVTLGMMYIHGHLTRAVCCRWARGDVEIQSLLPPNYKLNHPQVGRVMTFSPPRETEKTKPLSINWCLGQDIAEVIDSTKGKCVERYGCHPVSKVSKSSLYVLFRTLCSKMNRDDLLTAKTYHQAKLMAKEFQKAKAALFEVCEKNGYGKWMQKPPEEEMFQMDDSNDLK</sequence>
<evidence type="ECO:0000256" key="5">
    <source>
        <dbReference type="PROSITE-ProRule" id="PRU00266"/>
    </source>
</evidence>
<keyword evidence="2" id="KW-0963">Cytoplasm</keyword>
<evidence type="ECO:0000313" key="10">
    <source>
        <dbReference type="Proteomes" id="UP000001554"/>
    </source>
</evidence>
<dbReference type="Pfam" id="PF02295">
    <property type="entry name" value="z-alpha"/>
    <property type="match status" value="4"/>
</dbReference>
<dbReference type="SMART" id="SM00358">
    <property type="entry name" value="DSRM"/>
    <property type="match status" value="1"/>
</dbReference>
<dbReference type="FunFam" id="3.30.160.20:FF:000005">
    <property type="entry name" value="Putative double-stranded RNA-specific adenosine deaminase"/>
    <property type="match status" value="1"/>
</dbReference>
<organism evidence="10 11">
    <name type="scientific">Branchiostoma floridae</name>
    <name type="common">Florida lancelet</name>
    <name type="synonym">Amphioxus</name>
    <dbReference type="NCBI Taxonomy" id="7739"/>
    <lineage>
        <taxon>Eukaryota</taxon>
        <taxon>Metazoa</taxon>
        <taxon>Chordata</taxon>
        <taxon>Cephalochordata</taxon>
        <taxon>Leptocardii</taxon>
        <taxon>Amphioxiformes</taxon>
        <taxon>Branchiostomatidae</taxon>
        <taxon>Branchiostoma</taxon>
    </lineage>
</organism>
<dbReference type="GO" id="GO:0006382">
    <property type="term" value="P:adenosine to inosine editing"/>
    <property type="evidence" value="ECO:0000318"/>
    <property type="project" value="GO_Central"/>
</dbReference>
<feature type="compositionally biased region" description="Polar residues" evidence="6">
    <location>
        <begin position="479"/>
        <end position="495"/>
    </location>
</feature>
<evidence type="ECO:0000256" key="3">
    <source>
        <dbReference type="ARBA" id="ARBA00022737"/>
    </source>
</evidence>
<keyword evidence="3" id="KW-0677">Repeat</keyword>
<evidence type="ECO:0000313" key="11">
    <source>
        <dbReference type="RefSeq" id="XP_035665379.1"/>
    </source>
</evidence>
<reference evidence="11" key="1">
    <citation type="submission" date="2025-08" db="UniProtKB">
        <authorList>
            <consortium name="RefSeq"/>
        </authorList>
    </citation>
    <scope>IDENTIFICATION</scope>
    <source>
        <strain evidence="11">S238N-H82</strain>
        <tissue evidence="11">Testes</tissue>
    </source>
</reference>
<dbReference type="Pfam" id="PF02137">
    <property type="entry name" value="A_deamin"/>
    <property type="match status" value="1"/>
</dbReference>
<evidence type="ECO:0000259" key="9">
    <source>
        <dbReference type="PROSITE" id="PS50141"/>
    </source>
</evidence>
<dbReference type="GO" id="GO:0003725">
    <property type="term" value="F:double-stranded RNA binding"/>
    <property type="evidence" value="ECO:0000318"/>
    <property type="project" value="GO_Central"/>
</dbReference>
<dbReference type="Proteomes" id="UP000001554">
    <property type="component" value="Unplaced"/>
</dbReference>
<feature type="compositionally biased region" description="Acidic residues" evidence="6">
    <location>
        <begin position="164"/>
        <end position="182"/>
    </location>
</feature>
<name>A0A9J7HT45_BRAFL</name>
<feature type="domain" description="A to I editase" evidence="9">
    <location>
        <begin position="810"/>
        <end position="1156"/>
    </location>
</feature>
<feature type="region of interest" description="Disordered" evidence="6">
    <location>
        <begin position="467"/>
        <end position="495"/>
    </location>
</feature>
<evidence type="ECO:0000259" key="8">
    <source>
        <dbReference type="PROSITE" id="PS50139"/>
    </source>
</evidence>
<dbReference type="SMART" id="SM00550">
    <property type="entry name" value="Zalpha"/>
    <property type="match status" value="4"/>
</dbReference>
<dbReference type="RefSeq" id="XP_035665379.1">
    <property type="nucleotide sequence ID" value="XM_035809486.1"/>
</dbReference>
<protein>
    <submittedName>
        <fullName evidence="11">Double-stranded RNA-specific adenosine deaminase-like isoform X1</fullName>
    </submittedName>
</protein>
<proteinExistence type="predicted"/>
<feature type="compositionally biased region" description="Basic residues" evidence="6">
    <location>
        <begin position="104"/>
        <end position="118"/>
    </location>
</feature>
<dbReference type="InterPro" id="IPR036388">
    <property type="entry name" value="WH-like_DNA-bd_sf"/>
</dbReference>
<accession>A0A9J7HT45</accession>
<feature type="region of interest" description="Disordered" evidence="6">
    <location>
        <begin position="47"/>
        <end position="128"/>
    </location>
</feature>
<dbReference type="GO" id="GO:0003726">
    <property type="term" value="F:double-stranded RNA adenosine deaminase activity"/>
    <property type="evidence" value="ECO:0000318"/>
    <property type="project" value="GO_Central"/>
</dbReference>
<keyword evidence="10" id="KW-1185">Reference proteome</keyword>
<dbReference type="PROSITE" id="PS50139">
    <property type="entry name" value="Z_BINDING"/>
    <property type="match status" value="4"/>
</dbReference>
<feature type="domain" description="DRBM" evidence="7">
    <location>
        <begin position="668"/>
        <end position="736"/>
    </location>
</feature>
<dbReference type="InterPro" id="IPR014720">
    <property type="entry name" value="dsRBD_dom"/>
</dbReference>
<feature type="region of interest" description="Disordered" evidence="6">
    <location>
        <begin position="737"/>
        <end position="763"/>
    </location>
</feature>
<feature type="domain" description="Z-binding" evidence="8">
    <location>
        <begin position="1"/>
        <end position="63"/>
    </location>
</feature>
<dbReference type="GO" id="GO:0005737">
    <property type="term" value="C:cytoplasm"/>
    <property type="evidence" value="ECO:0000318"/>
    <property type="project" value="GO_Central"/>
</dbReference>
<dbReference type="PANTHER" id="PTHR10910:SF107">
    <property type="entry name" value="DOUBLE-STRANDED RNA-SPECIFIC ADENOSINE DEAMINASE"/>
    <property type="match status" value="1"/>
</dbReference>
<dbReference type="PROSITE" id="PS50141">
    <property type="entry name" value="A_DEAMIN_EDITASE"/>
    <property type="match status" value="1"/>
</dbReference>
<dbReference type="Gene3D" id="1.10.10.10">
    <property type="entry name" value="Winged helix-like DNA-binding domain superfamily/Winged helix DNA-binding domain"/>
    <property type="match status" value="4"/>
</dbReference>
<dbReference type="CDD" id="cd19902">
    <property type="entry name" value="DSRM_DRADA"/>
    <property type="match status" value="1"/>
</dbReference>
<dbReference type="SUPFAM" id="SSF46785">
    <property type="entry name" value="Winged helix' DNA-binding domain"/>
    <property type="match status" value="4"/>
</dbReference>
<dbReference type="InterPro" id="IPR002466">
    <property type="entry name" value="A_deamin"/>
</dbReference>
<gene>
    <name evidence="11" type="primary">LOC118408639</name>
</gene>
<dbReference type="GO" id="GO:0008251">
    <property type="term" value="F:tRNA-specific adenosine deaminase activity"/>
    <property type="evidence" value="ECO:0000318"/>
    <property type="project" value="GO_Central"/>
</dbReference>
<feature type="domain" description="Z-binding" evidence="8">
    <location>
        <begin position="185"/>
        <end position="250"/>
    </location>
</feature>
<evidence type="ECO:0000256" key="4">
    <source>
        <dbReference type="ARBA" id="ARBA00022884"/>
    </source>
</evidence>
<feature type="compositionally biased region" description="Pro residues" evidence="6">
    <location>
        <begin position="326"/>
        <end position="336"/>
    </location>
</feature>
<evidence type="ECO:0000256" key="2">
    <source>
        <dbReference type="ARBA" id="ARBA00022490"/>
    </source>
</evidence>
<dbReference type="SUPFAM" id="SSF54768">
    <property type="entry name" value="dsRNA-binding domain-like"/>
    <property type="match status" value="1"/>
</dbReference>
<evidence type="ECO:0000256" key="6">
    <source>
        <dbReference type="SAM" id="MobiDB-lite"/>
    </source>
</evidence>
<dbReference type="OrthoDB" id="10268011at2759"/>
<dbReference type="KEGG" id="bfo:118408639"/>
<feature type="domain" description="Z-binding" evidence="8">
    <location>
        <begin position="393"/>
        <end position="458"/>
    </location>
</feature>
<evidence type="ECO:0000259" key="7">
    <source>
        <dbReference type="PROSITE" id="PS50137"/>
    </source>
</evidence>
<feature type="compositionally biased region" description="Pro residues" evidence="6">
    <location>
        <begin position="64"/>
        <end position="77"/>
    </location>
</feature>
<dbReference type="GeneID" id="118408639"/>